<comment type="caution">
    <text evidence="7">The sequence shown here is derived from an EMBL/GenBank/DDBJ whole genome shotgun (WGS) entry which is preliminary data.</text>
</comment>
<dbReference type="PANTHER" id="PTHR43133">
    <property type="entry name" value="RNA POLYMERASE ECF-TYPE SIGMA FACTO"/>
    <property type="match status" value="1"/>
</dbReference>
<organism evidence="7 8">
    <name type="scientific">Dyadobacter endophyticus</name>
    <dbReference type="NCBI Taxonomy" id="1749036"/>
    <lineage>
        <taxon>Bacteria</taxon>
        <taxon>Pseudomonadati</taxon>
        <taxon>Bacteroidota</taxon>
        <taxon>Cytophagia</taxon>
        <taxon>Cytophagales</taxon>
        <taxon>Spirosomataceae</taxon>
        <taxon>Dyadobacter</taxon>
    </lineage>
</organism>
<dbReference type="Gene3D" id="1.10.1740.10">
    <property type="match status" value="1"/>
</dbReference>
<dbReference type="RefSeq" id="WP_188927745.1">
    <property type="nucleotide sequence ID" value="NZ_BMIA01000001.1"/>
</dbReference>
<gene>
    <name evidence="7" type="ORF">GCM10007423_01820</name>
</gene>
<dbReference type="InterPro" id="IPR013249">
    <property type="entry name" value="RNA_pol_sigma70_r4_t2"/>
</dbReference>
<evidence type="ECO:0000313" key="7">
    <source>
        <dbReference type="EMBL" id="GGH21028.1"/>
    </source>
</evidence>
<evidence type="ECO:0000256" key="3">
    <source>
        <dbReference type="ARBA" id="ARBA00023082"/>
    </source>
</evidence>
<dbReference type="InterPro" id="IPR039425">
    <property type="entry name" value="RNA_pol_sigma-70-like"/>
</dbReference>
<evidence type="ECO:0000256" key="4">
    <source>
        <dbReference type="ARBA" id="ARBA00023163"/>
    </source>
</evidence>
<evidence type="ECO:0000313" key="8">
    <source>
        <dbReference type="Proteomes" id="UP000600214"/>
    </source>
</evidence>
<keyword evidence="8" id="KW-1185">Reference proteome</keyword>
<dbReference type="InterPro" id="IPR007627">
    <property type="entry name" value="RNA_pol_sigma70_r2"/>
</dbReference>
<dbReference type="CDD" id="cd06171">
    <property type="entry name" value="Sigma70_r4"/>
    <property type="match status" value="1"/>
</dbReference>
<dbReference type="SUPFAM" id="SSF88659">
    <property type="entry name" value="Sigma3 and sigma4 domains of RNA polymerase sigma factors"/>
    <property type="match status" value="1"/>
</dbReference>
<dbReference type="GO" id="GO:0000428">
    <property type="term" value="C:DNA-directed RNA polymerase complex"/>
    <property type="evidence" value="ECO:0007669"/>
    <property type="project" value="UniProtKB-KW"/>
</dbReference>
<proteinExistence type="inferred from homology"/>
<sequence length="197" mass="23447">MRAFLPVVDEAKIWRRLLKGDQQALAFFYEKYADVLLKYGLSVNYNREMVQDAVQELFVHIWNRRQNLTVPESVKYYLMVSLRRIILKEVRNSLLSTDAFSDDSFSYRCHEKHFAEEIEEDVHRNLQQAVRSLPTRQQEVIFLRFFEKLSYEEIASVTGLDYQILRNTIYRAIKTLRQVLLEKMPYISLISIISSLI</sequence>
<dbReference type="NCBIfam" id="TIGR02937">
    <property type="entry name" value="sigma70-ECF"/>
    <property type="match status" value="1"/>
</dbReference>
<accession>A0ABQ1YDZ7</accession>
<name>A0ABQ1YDZ7_9BACT</name>
<dbReference type="EMBL" id="BMIA01000001">
    <property type="protein sequence ID" value="GGH21028.1"/>
    <property type="molecule type" value="Genomic_DNA"/>
</dbReference>
<comment type="similarity">
    <text evidence="1">Belongs to the sigma-70 factor family. ECF subfamily.</text>
</comment>
<keyword evidence="7" id="KW-0240">DNA-directed RNA polymerase</keyword>
<evidence type="ECO:0000259" key="6">
    <source>
        <dbReference type="Pfam" id="PF08281"/>
    </source>
</evidence>
<dbReference type="Gene3D" id="1.10.10.10">
    <property type="entry name" value="Winged helix-like DNA-binding domain superfamily/Winged helix DNA-binding domain"/>
    <property type="match status" value="1"/>
</dbReference>
<dbReference type="Pfam" id="PF04542">
    <property type="entry name" value="Sigma70_r2"/>
    <property type="match status" value="1"/>
</dbReference>
<dbReference type="SUPFAM" id="SSF88946">
    <property type="entry name" value="Sigma2 domain of RNA polymerase sigma factors"/>
    <property type="match status" value="1"/>
</dbReference>
<keyword evidence="4" id="KW-0804">Transcription</keyword>
<dbReference type="InterPro" id="IPR013325">
    <property type="entry name" value="RNA_pol_sigma_r2"/>
</dbReference>
<evidence type="ECO:0000256" key="1">
    <source>
        <dbReference type="ARBA" id="ARBA00010641"/>
    </source>
</evidence>
<keyword evidence="3" id="KW-0731">Sigma factor</keyword>
<dbReference type="PANTHER" id="PTHR43133:SF46">
    <property type="entry name" value="RNA POLYMERASE SIGMA-70 FACTOR ECF SUBFAMILY"/>
    <property type="match status" value="1"/>
</dbReference>
<dbReference type="InterPro" id="IPR036388">
    <property type="entry name" value="WH-like_DNA-bd_sf"/>
</dbReference>
<evidence type="ECO:0000259" key="5">
    <source>
        <dbReference type="Pfam" id="PF04542"/>
    </source>
</evidence>
<feature type="domain" description="RNA polymerase sigma factor 70 region 4 type 2" evidence="6">
    <location>
        <begin position="124"/>
        <end position="176"/>
    </location>
</feature>
<reference evidence="8" key="1">
    <citation type="journal article" date="2019" name="Int. J. Syst. Evol. Microbiol.">
        <title>The Global Catalogue of Microorganisms (GCM) 10K type strain sequencing project: providing services to taxonomists for standard genome sequencing and annotation.</title>
        <authorList>
            <consortium name="The Broad Institute Genomics Platform"/>
            <consortium name="The Broad Institute Genome Sequencing Center for Infectious Disease"/>
            <person name="Wu L."/>
            <person name="Ma J."/>
        </authorList>
    </citation>
    <scope>NUCLEOTIDE SEQUENCE [LARGE SCALE GENOMIC DNA]</scope>
    <source>
        <strain evidence="8">CGMCC 1.15288</strain>
    </source>
</reference>
<evidence type="ECO:0000256" key="2">
    <source>
        <dbReference type="ARBA" id="ARBA00023015"/>
    </source>
</evidence>
<dbReference type="InterPro" id="IPR014284">
    <property type="entry name" value="RNA_pol_sigma-70_dom"/>
</dbReference>
<feature type="domain" description="RNA polymerase sigma-70 region 2" evidence="5">
    <location>
        <begin position="28"/>
        <end position="92"/>
    </location>
</feature>
<dbReference type="Pfam" id="PF08281">
    <property type="entry name" value="Sigma70_r4_2"/>
    <property type="match status" value="1"/>
</dbReference>
<protein>
    <submittedName>
        <fullName evidence="7">DNA-directed RNA polymerase sigma-70 factor</fullName>
    </submittedName>
</protein>
<dbReference type="InterPro" id="IPR013324">
    <property type="entry name" value="RNA_pol_sigma_r3/r4-like"/>
</dbReference>
<dbReference type="Proteomes" id="UP000600214">
    <property type="component" value="Unassembled WGS sequence"/>
</dbReference>
<keyword evidence="2" id="KW-0805">Transcription regulation</keyword>